<keyword evidence="2" id="KW-1185">Reference proteome</keyword>
<dbReference type="EMBL" id="CP011125">
    <property type="protein sequence ID" value="AKF03161.1"/>
    <property type="molecule type" value="Genomic_DNA"/>
</dbReference>
<accession>A0A0F6VYX1</accession>
<protein>
    <submittedName>
        <fullName evidence="1">Uncharacterized protein</fullName>
    </submittedName>
</protein>
<dbReference type="KEGG" id="samy:DB32_000310"/>
<proteinExistence type="predicted"/>
<reference evidence="1 2" key="1">
    <citation type="submission" date="2015-03" db="EMBL/GenBank/DDBJ databases">
        <title>Genome assembly of Sandaracinus amylolyticus DSM 53668.</title>
        <authorList>
            <person name="Sharma G."/>
            <person name="Subramanian S."/>
        </authorList>
    </citation>
    <scope>NUCLEOTIDE SEQUENCE [LARGE SCALE GENOMIC DNA]</scope>
    <source>
        <strain evidence="1 2">DSM 53668</strain>
    </source>
</reference>
<sequence length="41" mass="4793">MCAEESRRARQQHQLVHVAGVPAPRHYTQSMTRMRRMTGAR</sequence>
<dbReference type="AlphaFoldDB" id="A0A0F6VYX1"/>
<evidence type="ECO:0000313" key="1">
    <source>
        <dbReference type="EMBL" id="AKF03161.1"/>
    </source>
</evidence>
<organism evidence="1 2">
    <name type="scientific">Sandaracinus amylolyticus</name>
    <dbReference type="NCBI Taxonomy" id="927083"/>
    <lineage>
        <taxon>Bacteria</taxon>
        <taxon>Pseudomonadati</taxon>
        <taxon>Myxococcota</taxon>
        <taxon>Polyangia</taxon>
        <taxon>Polyangiales</taxon>
        <taxon>Sandaracinaceae</taxon>
        <taxon>Sandaracinus</taxon>
    </lineage>
</organism>
<gene>
    <name evidence="1" type="ORF">DB32_000310</name>
</gene>
<evidence type="ECO:0000313" key="2">
    <source>
        <dbReference type="Proteomes" id="UP000034883"/>
    </source>
</evidence>
<dbReference type="Proteomes" id="UP000034883">
    <property type="component" value="Chromosome"/>
</dbReference>
<name>A0A0F6VYX1_9BACT</name>